<dbReference type="AlphaFoldDB" id="A0A1H0F609"/>
<accession>A0A1H0F609</accession>
<evidence type="ECO:0000259" key="1">
    <source>
        <dbReference type="Pfam" id="PF03551"/>
    </source>
</evidence>
<organism evidence="2 3">
    <name type="scientific">Klenkia soli</name>
    <dbReference type="NCBI Taxonomy" id="1052260"/>
    <lineage>
        <taxon>Bacteria</taxon>
        <taxon>Bacillati</taxon>
        <taxon>Actinomycetota</taxon>
        <taxon>Actinomycetes</taxon>
        <taxon>Geodermatophilales</taxon>
        <taxon>Geodermatophilaceae</taxon>
        <taxon>Klenkia</taxon>
    </lineage>
</organism>
<dbReference type="InterPro" id="IPR005149">
    <property type="entry name" value="Tscrpt_reg_PadR_N"/>
</dbReference>
<proteinExistence type="predicted"/>
<sequence length="106" mass="11320">MASLTEPAAFVLAALADAPRHGWGIAEEVQVLSAGRVALRVGTLYGVLDRLTAEGLVEPDREELHAGRTRRYHRITAAGRGALTAEAARQEANARALRARLAVRPA</sequence>
<name>A0A1H0F609_9ACTN</name>
<dbReference type="SUPFAM" id="SSF46785">
    <property type="entry name" value="Winged helix' DNA-binding domain"/>
    <property type="match status" value="1"/>
</dbReference>
<dbReference type="EMBL" id="FNIR01000002">
    <property type="protein sequence ID" value="SDN90074.1"/>
    <property type="molecule type" value="Genomic_DNA"/>
</dbReference>
<dbReference type="RefSeq" id="WP_207500270.1">
    <property type="nucleotide sequence ID" value="NZ_FNIR01000002.1"/>
</dbReference>
<protein>
    <submittedName>
        <fullName evidence="2">Transcriptional regulator, PadR family</fullName>
    </submittedName>
</protein>
<evidence type="ECO:0000313" key="2">
    <source>
        <dbReference type="EMBL" id="SDN90074.1"/>
    </source>
</evidence>
<dbReference type="STRING" id="1052260.SAMN05660199_00964"/>
<gene>
    <name evidence="2" type="ORF">SAMN05660199_00964</name>
</gene>
<dbReference type="Pfam" id="PF03551">
    <property type="entry name" value="PadR"/>
    <property type="match status" value="1"/>
</dbReference>
<evidence type="ECO:0000313" key="3">
    <source>
        <dbReference type="Proteomes" id="UP000199088"/>
    </source>
</evidence>
<feature type="domain" description="Transcription regulator PadR N-terminal" evidence="1">
    <location>
        <begin position="11"/>
        <end position="84"/>
    </location>
</feature>
<dbReference type="PANTHER" id="PTHR33169">
    <property type="entry name" value="PADR-FAMILY TRANSCRIPTIONAL REGULATOR"/>
    <property type="match status" value="1"/>
</dbReference>
<dbReference type="Proteomes" id="UP000199088">
    <property type="component" value="Unassembled WGS sequence"/>
</dbReference>
<dbReference type="InterPro" id="IPR036388">
    <property type="entry name" value="WH-like_DNA-bd_sf"/>
</dbReference>
<dbReference type="PANTHER" id="PTHR33169:SF14">
    <property type="entry name" value="TRANSCRIPTIONAL REGULATOR RV3488"/>
    <property type="match status" value="1"/>
</dbReference>
<dbReference type="InterPro" id="IPR052509">
    <property type="entry name" value="Metal_resp_DNA-bind_regulator"/>
</dbReference>
<dbReference type="Gene3D" id="1.10.10.10">
    <property type="entry name" value="Winged helix-like DNA-binding domain superfamily/Winged helix DNA-binding domain"/>
    <property type="match status" value="1"/>
</dbReference>
<keyword evidence="3" id="KW-1185">Reference proteome</keyword>
<dbReference type="InterPro" id="IPR036390">
    <property type="entry name" value="WH_DNA-bd_sf"/>
</dbReference>
<reference evidence="3" key="1">
    <citation type="submission" date="2016-10" db="EMBL/GenBank/DDBJ databases">
        <authorList>
            <person name="Varghese N."/>
            <person name="Submissions S."/>
        </authorList>
    </citation>
    <scope>NUCLEOTIDE SEQUENCE [LARGE SCALE GENOMIC DNA]</scope>
    <source>
        <strain evidence="3">DSM 45843</strain>
    </source>
</reference>